<comment type="caution">
    <text evidence="2">The sequence shown here is derived from an EMBL/GenBank/DDBJ whole genome shotgun (WGS) entry which is preliminary data.</text>
</comment>
<reference evidence="2 3" key="1">
    <citation type="submission" date="2015-07" db="EMBL/GenBank/DDBJ databases">
        <title>Comparative genomics of the Sigatoka disease complex on banana suggests a link between parallel evolutionary changes in Pseudocercospora fijiensis and Pseudocercospora eumusae and increased virulence on the banana host.</title>
        <authorList>
            <person name="Chang T.-C."/>
            <person name="Salvucci A."/>
            <person name="Crous P.W."/>
            <person name="Stergiopoulos I."/>
        </authorList>
    </citation>
    <scope>NUCLEOTIDE SEQUENCE [LARGE SCALE GENOMIC DNA]</scope>
    <source>
        <strain evidence="2 3">CBS 116634</strain>
    </source>
</reference>
<dbReference type="OrthoDB" id="3598281at2759"/>
<dbReference type="STRING" id="113226.A0A139IV05"/>
<name>A0A139IV05_9PEZI</name>
<dbReference type="Proteomes" id="UP000073492">
    <property type="component" value="Unassembled WGS sequence"/>
</dbReference>
<feature type="region of interest" description="Disordered" evidence="1">
    <location>
        <begin position="66"/>
        <end position="116"/>
    </location>
</feature>
<feature type="compositionally biased region" description="Acidic residues" evidence="1">
    <location>
        <begin position="73"/>
        <end position="106"/>
    </location>
</feature>
<organism evidence="2 3">
    <name type="scientific">Pseudocercospora musae</name>
    <dbReference type="NCBI Taxonomy" id="113226"/>
    <lineage>
        <taxon>Eukaryota</taxon>
        <taxon>Fungi</taxon>
        <taxon>Dikarya</taxon>
        <taxon>Ascomycota</taxon>
        <taxon>Pezizomycotina</taxon>
        <taxon>Dothideomycetes</taxon>
        <taxon>Dothideomycetidae</taxon>
        <taxon>Mycosphaerellales</taxon>
        <taxon>Mycosphaerellaceae</taxon>
        <taxon>Pseudocercospora</taxon>
    </lineage>
</organism>
<gene>
    <name evidence="2" type="ORF">AC579_9817</name>
</gene>
<proteinExistence type="predicted"/>
<accession>A0A139IV05</accession>
<protein>
    <submittedName>
        <fullName evidence="2">Uncharacterized protein</fullName>
    </submittedName>
</protein>
<evidence type="ECO:0000256" key="1">
    <source>
        <dbReference type="SAM" id="MobiDB-lite"/>
    </source>
</evidence>
<evidence type="ECO:0000313" key="2">
    <source>
        <dbReference type="EMBL" id="KXT18588.1"/>
    </source>
</evidence>
<keyword evidence="3" id="KW-1185">Reference proteome</keyword>
<dbReference type="EMBL" id="LFZO01000005">
    <property type="protein sequence ID" value="KXT18588.1"/>
    <property type="molecule type" value="Genomic_DNA"/>
</dbReference>
<dbReference type="AlphaFoldDB" id="A0A139IV05"/>
<sequence>MEGHLRRRTFEDAAQTAFDAFPSLFCEKNEFATVQAGERFLQGAKDDRNDIIDQLMAWCERLLPEHANQEEHLESDEESDEEEDEEAEDDEDEDEDDEQDGEDDQIMLDSEKPPRTKVFEAATQQEIRDLVESYAFSSSIFKTASLWPLFKIVRIGLRGIFRRLQEKLMEECRDIVAQMDNTSAQYRLDRGRFTDFIEIQLRGIHHLCQDSKAELKKQLDIAKIEATQDDEENPTGYFSLAMQGTWDQCKEYKCTASEMKVLTALETQLQLGGDRSSFALGANSLAKAISDNVEEQTRAVIEGVERVMDDIKDWLDFIFKEEANAPEDLEVRDRLKAYLEKGVPRFNEIRACLTLIERRYETDPQVAVKQE</sequence>
<evidence type="ECO:0000313" key="3">
    <source>
        <dbReference type="Proteomes" id="UP000073492"/>
    </source>
</evidence>